<comment type="caution">
    <text evidence="2">The sequence shown here is derived from an EMBL/GenBank/DDBJ whole genome shotgun (WGS) entry which is preliminary data.</text>
</comment>
<dbReference type="Proteomes" id="UP000316778">
    <property type="component" value="Unassembled WGS sequence"/>
</dbReference>
<dbReference type="EMBL" id="VLLG01000003">
    <property type="protein sequence ID" value="TWI87898.1"/>
    <property type="molecule type" value="Genomic_DNA"/>
</dbReference>
<dbReference type="AlphaFoldDB" id="A0A562T3L7"/>
<keyword evidence="2" id="KW-0067">ATP-binding</keyword>
<keyword evidence="2" id="KW-0547">Nucleotide-binding</keyword>
<name>A0A562T3L7_CHIJA</name>
<dbReference type="Pfam" id="PF03412">
    <property type="entry name" value="Peptidase_C39"/>
    <property type="match status" value="1"/>
</dbReference>
<accession>A0A562T3L7</accession>
<feature type="domain" description="Peptidase C39" evidence="1">
    <location>
        <begin position="8"/>
        <end position="134"/>
    </location>
</feature>
<dbReference type="InterPro" id="IPR005074">
    <property type="entry name" value="Peptidase_C39"/>
</dbReference>
<organism evidence="2 3">
    <name type="scientific">Chitinophaga japonensis</name>
    <name type="common">Flexibacter japonensis</name>
    <dbReference type="NCBI Taxonomy" id="104662"/>
    <lineage>
        <taxon>Bacteria</taxon>
        <taxon>Pseudomonadati</taxon>
        <taxon>Bacteroidota</taxon>
        <taxon>Chitinophagia</taxon>
        <taxon>Chitinophagales</taxon>
        <taxon>Chitinophagaceae</taxon>
        <taxon>Chitinophaga</taxon>
    </lineage>
</organism>
<protein>
    <submittedName>
        <fullName evidence="2">ATP-binding cassette subfamily B protein</fullName>
    </submittedName>
</protein>
<evidence type="ECO:0000259" key="1">
    <source>
        <dbReference type="PROSITE" id="PS50990"/>
    </source>
</evidence>
<dbReference type="Gene3D" id="3.90.70.10">
    <property type="entry name" value="Cysteine proteinases"/>
    <property type="match status" value="1"/>
</dbReference>
<dbReference type="OrthoDB" id="9760358at2"/>
<dbReference type="GO" id="GO:0005524">
    <property type="term" value="F:ATP binding"/>
    <property type="evidence" value="ECO:0007669"/>
    <property type="project" value="UniProtKB-KW"/>
</dbReference>
<dbReference type="GO" id="GO:0016020">
    <property type="term" value="C:membrane"/>
    <property type="evidence" value="ECO:0007669"/>
    <property type="project" value="InterPro"/>
</dbReference>
<sequence>MAFPIYKQLAEMDCGPTCLRMIAEHYGRAYAPEKLNRLTRMNREGTSLLRLRRAAEKIGFRTLAAAVTFEQLDNETPLPCIVLWNQNHFVVIPPQDYSGADPRQQILVADPEKGLVQLDKAAFLECWLEKDSEQGVVLMLEPAKRPKLKAKR</sequence>
<dbReference type="PROSITE" id="PS50990">
    <property type="entry name" value="PEPTIDASE_C39"/>
    <property type="match status" value="1"/>
</dbReference>
<keyword evidence="3" id="KW-1185">Reference proteome</keyword>
<reference evidence="2 3" key="1">
    <citation type="journal article" date="2013" name="Stand. Genomic Sci.">
        <title>Genomic Encyclopedia of Type Strains, Phase I: The one thousand microbial genomes (KMG-I) project.</title>
        <authorList>
            <person name="Kyrpides N.C."/>
            <person name="Woyke T."/>
            <person name="Eisen J.A."/>
            <person name="Garrity G."/>
            <person name="Lilburn T.G."/>
            <person name="Beck B.J."/>
            <person name="Whitman W.B."/>
            <person name="Hugenholtz P."/>
            <person name="Klenk H.P."/>
        </authorList>
    </citation>
    <scope>NUCLEOTIDE SEQUENCE [LARGE SCALE GENOMIC DNA]</scope>
    <source>
        <strain evidence="2 3">DSM 13484</strain>
    </source>
</reference>
<gene>
    <name evidence="2" type="ORF">LX66_1972</name>
</gene>
<dbReference type="RefSeq" id="WP_145712453.1">
    <property type="nucleotide sequence ID" value="NZ_BAAAFY010000001.1"/>
</dbReference>
<evidence type="ECO:0000313" key="3">
    <source>
        <dbReference type="Proteomes" id="UP000316778"/>
    </source>
</evidence>
<dbReference type="GO" id="GO:0008233">
    <property type="term" value="F:peptidase activity"/>
    <property type="evidence" value="ECO:0007669"/>
    <property type="project" value="InterPro"/>
</dbReference>
<dbReference type="GO" id="GO:0006508">
    <property type="term" value="P:proteolysis"/>
    <property type="evidence" value="ECO:0007669"/>
    <property type="project" value="InterPro"/>
</dbReference>
<proteinExistence type="predicted"/>
<evidence type="ECO:0000313" key="2">
    <source>
        <dbReference type="EMBL" id="TWI87898.1"/>
    </source>
</evidence>